<reference evidence="2 3" key="1">
    <citation type="submission" date="2015-11" db="EMBL/GenBank/DDBJ databases">
        <title>Genomic analysis of 38 Legionella species identifies large and diverse effector repertoires.</title>
        <authorList>
            <person name="Burstein D."/>
            <person name="Amaro F."/>
            <person name="Zusman T."/>
            <person name="Lifshitz Z."/>
            <person name="Cohen O."/>
            <person name="Gilbert J.A."/>
            <person name="Pupko T."/>
            <person name="Shuman H.A."/>
            <person name="Segal G."/>
        </authorList>
    </citation>
    <scope>NUCLEOTIDE SEQUENCE [LARGE SCALE GENOMIC DNA]</scope>
    <source>
        <strain evidence="2 3">CDC#1442-AUS-E</strain>
    </source>
</reference>
<keyword evidence="3" id="KW-1185">Reference proteome</keyword>
<dbReference type="AlphaFoldDB" id="A0A0W0XU62"/>
<name>A0A0W0XU62_9GAMM</name>
<evidence type="ECO:0000256" key="1">
    <source>
        <dbReference type="SAM" id="Phobius"/>
    </source>
</evidence>
<dbReference type="EMBL" id="LNYS01000018">
    <property type="protein sequence ID" value="KTD47926.1"/>
    <property type="molecule type" value="Genomic_DNA"/>
</dbReference>
<organism evidence="2 3">
    <name type="scientific">Legionella quinlivanii</name>
    <dbReference type="NCBI Taxonomy" id="45073"/>
    <lineage>
        <taxon>Bacteria</taxon>
        <taxon>Pseudomonadati</taxon>
        <taxon>Pseudomonadota</taxon>
        <taxon>Gammaproteobacteria</taxon>
        <taxon>Legionellales</taxon>
        <taxon>Legionellaceae</taxon>
        <taxon>Legionella</taxon>
    </lineage>
</organism>
<feature type="transmembrane region" description="Helical" evidence="1">
    <location>
        <begin position="93"/>
        <end position="111"/>
    </location>
</feature>
<sequence>MNKGLKEFKRLIRNYKTFVNTILLLLSGYLLIVLLTDAINTVNSAIEERDKLVISEIQMVVKDLSASQIPSVEKKMYFLPEAVASLTNLGVKIPSSAVIYLIFSYAMWLIFKRSYTRLEDAFFNWLD</sequence>
<dbReference type="PATRIC" id="fig|45073.5.peg.2312"/>
<keyword evidence="1" id="KW-0472">Membrane</keyword>
<keyword evidence="1" id="KW-0812">Transmembrane</keyword>
<evidence type="ECO:0000313" key="3">
    <source>
        <dbReference type="Proteomes" id="UP000054618"/>
    </source>
</evidence>
<proteinExistence type="predicted"/>
<protein>
    <submittedName>
        <fullName evidence="2">Uncharacterized protein</fullName>
    </submittedName>
</protein>
<dbReference type="STRING" id="45073.Lqui_2190"/>
<feature type="transmembrane region" description="Helical" evidence="1">
    <location>
        <begin position="21"/>
        <end position="39"/>
    </location>
</feature>
<evidence type="ECO:0000313" key="2">
    <source>
        <dbReference type="EMBL" id="KTD47926.1"/>
    </source>
</evidence>
<dbReference type="Proteomes" id="UP000054618">
    <property type="component" value="Unassembled WGS sequence"/>
</dbReference>
<comment type="caution">
    <text evidence="2">The sequence shown here is derived from an EMBL/GenBank/DDBJ whole genome shotgun (WGS) entry which is preliminary data.</text>
</comment>
<keyword evidence="1" id="KW-1133">Transmembrane helix</keyword>
<gene>
    <name evidence="2" type="ORF">Lqui_2190</name>
</gene>
<accession>A0A0W0XU62</accession>
<dbReference type="RefSeq" id="WP_058508281.1">
    <property type="nucleotide sequence ID" value="NZ_CAAAIK010000059.1"/>
</dbReference>